<evidence type="ECO:0000259" key="10">
    <source>
        <dbReference type="PROSITE" id="PS51643"/>
    </source>
</evidence>
<keyword evidence="4" id="KW-0479">Metal-binding</keyword>
<dbReference type="InterPro" id="IPR038257">
    <property type="entry name" value="CRISPR-assoc_Cas3_HD_sf"/>
</dbReference>
<dbReference type="CDD" id="cd09641">
    <property type="entry name" value="Cas3''_I"/>
    <property type="match status" value="1"/>
</dbReference>
<dbReference type="Gene3D" id="1.10.3210.30">
    <property type="match status" value="1"/>
</dbReference>
<evidence type="ECO:0000256" key="1">
    <source>
        <dbReference type="ARBA" id="ARBA00006847"/>
    </source>
</evidence>
<evidence type="ECO:0000256" key="6">
    <source>
        <dbReference type="ARBA" id="ARBA00022801"/>
    </source>
</evidence>
<dbReference type="GO" id="GO:0004519">
    <property type="term" value="F:endonuclease activity"/>
    <property type="evidence" value="ECO:0007669"/>
    <property type="project" value="UniProtKB-KW"/>
</dbReference>
<dbReference type="GO" id="GO:0051607">
    <property type="term" value="P:defense response to virus"/>
    <property type="evidence" value="ECO:0007669"/>
    <property type="project" value="UniProtKB-KW"/>
</dbReference>
<comment type="similarity">
    <text evidence="2">In the central section; belongs to the CRISPR-associated helicase Cas3 family.</text>
</comment>
<dbReference type="Gene3D" id="3.40.50.300">
    <property type="entry name" value="P-loop containing nucleotide triphosphate hydrolases"/>
    <property type="match status" value="2"/>
</dbReference>
<comment type="caution">
    <text evidence="11">The sequence shown here is derived from an EMBL/GenBank/DDBJ whole genome shotgun (WGS) entry which is preliminary data.</text>
</comment>
<dbReference type="GO" id="GO:0005524">
    <property type="term" value="F:ATP binding"/>
    <property type="evidence" value="ECO:0007669"/>
    <property type="project" value="UniProtKB-KW"/>
</dbReference>
<evidence type="ECO:0000256" key="2">
    <source>
        <dbReference type="ARBA" id="ARBA00009046"/>
    </source>
</evidence>
<keyword evidence="5" id="KW-0547">Nucleotide-binding</keyword>
<dbReference type="InterPro" id="IPR006474">
    <property type="entry name" value="Helicase_Cas3_CRISPR-ass_core"/>
</dbReference>
<dbReference type="InterPro" id="IPR006483">
    <property type="entry name" value="CRISPR-assoc_Cas3_HD"/>
</dbReference>
<dbReference type="NCBIfam" id="TIGR01587">
    <property type="entry name" value="cas3_core"/>
    <property type="match status" value="1"/>
</dbReference>
<dbReference type="Pfam" id="PF22590">
    <property type="entry name" value="Cas3-like_C_2"/>
    <property type="match status" value="1"/>
</dbReference>
<dbReference type="SUPFAM" id="SSF109604">
    <property type="entry name" value="HD-domain/PDEase-like"/>
    <property type="match status" value="1"/>
</dbReference>
<dbReference type="Pfam" id="PF00270">
    <property type="entry name" value="DEAD"/>
    <property type="match status" value="1"/>
</dbReference>
<dbReference type="SUPFAM" id="SSF52540">
    <property type="entry name" value="P-loop containing nucleoside triphosphate hydrolases"/>
    <property type="match status" value="1"/>
</dbReference>
<proteinExistence type="inferred from homology"/>
<keyword evidence="9" id="KW-0051">Antiviral defense</keyword>
<dbReference type="GO" id="GO:0046872">
    <property type="term" value="F:metal ion binding"/>
    <property type="evidence" value="ECO:0007669"/>
    <property type="project" value="UniProtKB-KW"/>
</dbReference>
<evidence type="ECO:0000256" key="4">
    <source>
        <dbReference type="ARBA" id="ARBA00022723"/>
    </source>
</evidence>
<evidence type="ECO:0000256" key="7">
    <source>
        <dbReference type="ARBA" id="ARBA00022806"/>
    </source>
</evidence>
<dbReference type="AlphaFoldDB" id="A0A4Q0VEG8"/>
<evidence type="ECO:0000256" key="5">
    <source>
        <dbReference type="ARBA" id="ARBA00022741"/>
    </source>
</evidence>
<keyword evidence="3" id="KW-0540">Nuclease</keyword>
<dbReference type="EMBL" id="QMAP01000004">
    <property type="protein sequence ID" value="RXI49229.1"/>
    <property type="molecule type" value="Genomic_DNA"/>
</dbReference>
<dbReference type="InterPro" id="IPR054712">
    <property type="entry name" value="Cas3-like_dom"/>
</dbReference>
<keyword evidence="6" id="KW-0378">Hydrolase</keyword>
<dbReference type="GO" id="GO:0003723">
    <property type="term" value="F:RNA binding"/>
    <property type="evidence" value="ECO:0007669"/>
    <property type="project" value="TreeGrafter"/>
</dbReference>
<dbReference type="InterPro" id="IPR011545">
    <property type="entry name" value="DEAD/DEAH_box_helicase_dom"/>
</dbReference>
<keyword evidence="8" id="KW-0067">ATP-binding</keyword>
<keyword evidence="11" id="KW-0255">Endonuclease</keyword>
<dbReference type="Proteomes" id="UP000290921">
    <property type="component" value="Unassembled WGS sequence"/>
</dbReference>
<dbReference type="PROSITE" id="PS51643">
    <property type="entry name" value="HD_CAS3"/>
    <property type="match status" value="1"/>
</dbReference>
<comment type="similarity">
    <text evidence="1">In the N-terminal section; belongs to the CRISPR-associated nuclease Cas3-HD family.</text>
</comment>
<evidence type="ECO:0000313" key="12">
    <source>
        <dbReference type="Proteomes" id="UP000290921"/>
    </source>
</evidence>
<gene>
    <name evidence="11" type="ORF">DP130_03990</name>
</gene>
<accession>A0A4Q0VEG8</accession>
<keyword evidence="7" id="KW-0347">Helicase</keyword>
<name>A0A4Q0VEG8_CLOTA</name>
<dbReference type="GO" id="GO:0003724">
    <property type="term" value="F:RNA helicase activity"/>
    <property type="evidence" value="ECO:0007669"/>
    <property type="project" value="TreeGrafter"/>
</dbReference>
<dbReference type="GO" id="GO:0016787">
    <property type="term" value="F:hydrolase activity"/>
    <property type="evidence" value="ECO:0007669"/>
    <property type="project" value="UniProtKB-KW"/>
</dbReference>
<evidence type="ECO:0000313" key="11">
    <source>
        <dbReference type="EMBL" id="RXI49229.1"/>
    </source>
</evidence>
<dbReference type="Pfam" id="PF01966">
    <property type="entry name" value="HD"/>
    <property type="match status" value="1"/>
</dbReference>
<protein>
    <submittedName>
        <fullName evidence="11">CRISPR-associated helicase/endonuclease Cas3</fullName>
    </submittedName>
</protein>
<feature type="domain" description="HD Cas3-type" evidence="10">
    <location>
        <begin position="37"/>
        <end position="196"/>
    </location>
</feature>
<dbReference type="InterPro" id="IPR050547">
    <property type="entry name" value="DEAD_box_RNA_helicases"/>
</dbReference>
<dbReference type="InterPro" id="IPR006674">
    <property type="entry name" value="HD_domain"/>
</dbReference>
<evidence type="ECO:0000256" key="9">
    <source>
        <dbReference type="ARBA" id="ARBA00023118"/>
    </source>
</evidence>
<dbReference type="InterPro" id="IPR027417">
    <property type="entry name" value="P-loop_NTPase"/>
</dbReference>
<dbReference type="SMART" id="SM00487">
    <property type="entry name" value="DEXDc"/>
    <property type="match status" value="1"/>
</dbReference>
<evidence type="ECO:0000256" key="8">
    <source>
        <dbReference type="ARBA" id="ARBA00022840"/>
    </source>
</evidence>
<dbReference type="PANTHER" id="PTHR47963">
    <property type="entry name" value="DEAD-BOX ATP-DEPENDENT RNA HELICASE 47, MITOCHONDRIAL"/>
    <property type="match status" value="1"/>
</dbReference>
<organism evidence="11 12">
    <name type="scientific">Clostridium tetani</name>
    <dbReference type="NCBI Taxonomy" id="1513"/>
    <lineage>
        <taxon>Bacteria</taxon>
        <taxon>Bacillati</taxon>
        <taxon>Bacillota</taxon>
        <taxon>Clostridia</taxon>
        <taxon>Eubacteriales</taxon>
        <taxon>Clostridiaceae</taxon>
        <taxon>Clostridium</taxon>
    </lineage>
</organism>
<evidence type="ECO:0000256" key="3">
    <source>
        <dbReference type="ARBA" id="ARBA00022722"/>
    </source>
</evidence>
<dbReference type="NCBIfam" id="TIGR01596">
    <property type="entry name" value="cas3_HD"/>
    <property type="match status" value="1"/>
</dbReference>
<reference evidence="11 12" key="1">
    <citation type="submission" date="2018-06" db="EMBL/GenBank/DDBJ databases">
        <title>Genome conservation of Clostridium tetani.</title>
        <authorList>
            <person name="Bruggemann H."/>
            <person name="Popoff M.R."/>
        </authorList>
    </citation>
    <scope>NUCLEOTIDE SEQUENCE [LARGE SCALE GENOMIC DNA]</scope>
    <source>
        <strain evidence="11 12">2017.061</strain>
    </source>
</reference>
<dbReference type="InterPro" id="IPR014001">
    <property type="entry name" value="Helicase_ATP-bd"/>
</dbReference>
<dbReference type="PANTHER" id="PTHR47963:SF9">
    <property type="entry name" value="CRISPR-ASSOCIATED ENDONUCLEASE_HELICASE CAS3"/>
    <property type="match status" value="1"/>
</dbReference>
<sequence>MKGSRKPSCCFIIRRRIMEGKLKILDNDTLKLIEEKKAKSYKTIKEHTLELIEVLNLLRDLGYIKNDKIYELVEKACIYHDLGKLNKEFQKRVNGKNIKFNETKEVVHNILSLYFINSKNFENQEDYLKVAHSVLNHHNYCNNFDEMSEKEDLIQNLIDGFKTYKVKRSVKSKLASIVSDIDSIKIKGYLHKCDYSASSGNVAEYPNKFLENGLKDLLMKWRKGNKEATWNELQNFCIKNKDENIIAVAQTGMGKTEAGLLWIGDTKGFFVLPIRTAINAIYDRVRKDILNNKGIDEKIAILHSSSLEYYIRNITGDTNEKEEIDLMNYHKIGKQLSIPINISTMDQIFDFVYKYPGYELKLTTLSYSKIVIDEIQAYGPDLLAYLICGLEKIAELGGKIAILTATLPPYIKDLLQKNIKFIENSTAFTNDMKRHNLKIIDERINSKDIYNKYVENKELNKNNKILVVCNRIKEAQKLYEELKELINNEELHILHSKFIRKDRLKKESEIIEFGKTYDENKNIDKKNGIWISTSIVEASLDIDFDYLFTELQDLNSLFQRLGRCNRKGKKDSSDYNCYIYAEIDTANLINGDKGFIDKRLFDLSKEAIISYDGQISEKQKVSLIDSYLTTENLKGSDYMRKYKEIYNFIKDIPPYEFDLNQIDLRNILSEEIIPSPVYEEFLEEIKEIECKLANENISYYEKIILKDEIRKYTVSVHPNDIRNYERAKQRGEAINYNRVLLSKHKNDYIKVIECEYDKAGYKRIKYNETTRGSNIW</sequence>